<evidence type="ECO:0000256" key="1">
    <source>
        <dbReference type="SAM" id="MobiDB-lite"/>
    </source>
</evidence>
<reference evidence="3 4" key="1">
    <citation type="submission" date="2013-06" db="EMBL/GenBank/DDBJ databases">
        <title>Rumen cellulosomics: divergent fiber-degrading strategies revealed by comparative genome-wide analysis of six Ruminococcal strains.</title>
        <authorList>
            <person name="Dassa B."/>
            <person name="Borovok I."/>
            <person name="Lamed R."/>
            <person name="Flint H."/>
            <person name="Yeoman C.J."/>
            <person name="White B."/>
            <person name="Bayer E.A."/>
        </authorList>
    </citation>
    <scope>NUCLEOTIDE SEQUENCE [LARGE SCALE GENOMIC DNA]</scope>
    <source>
        <strain evidence="3 4">SY3</strain>
    </source>
</reference>
<feature type="transmembrane region" description="Helical" evidence="2">
    <location>
        <begin position="90"/>
        <end position="110"/>
    </location>
</feature>
<proteinExistence type="predicted"/>
<feature type="compositionally biased region" description="Acidic residues" evidence="1">
    <location>
        <begin position="202"/>
        <end position="212"/>
    </location>
</feature>
<accession>A0A011V5Y9</accession>
<dbReference type="Proteomes" id="UP000021369">
    <property type="component" value="Unassembled WGS sequence"/>
</dbReference>
<dbReference type="AlphaFoldDB" id="A0A011V5Y9"/>
<sequence>MDKKLKRLMDKWEISDAEDFKADLERFGEDEVSNDTVDRILSSTLKKAGLEQQDPAPDKKGLITMNRINADNKIDRITETGKVIHFRRGAVIAACLAIVAASTFAINTLVGGKIGTDEDNNSKIQIAQTSKPKIPVPADSGVTDGESNSDEEEILSETDSLSEKKDKNSSEKSDNSADSKPVNGTSEEEDKGGHAHARNPDDVSEDISDENDMGGHAHARNPDDVNEEISDENDMGGHAHAVNYEGGYILDDDEYVSFELTELVNNTTILCEGTITSKEIYGRTIKNEFKPLKDYSESELDNMGRLYYRCTLRLDGTCFKGEEYLNDLSQSKDYDPANGEMIVIIPVPRKAEYSDGGAYAEKEYEMEDPDLYSAGDKLLVGYKVVDTGDGINIFGNGTFKYDAADHMYHDSSFYVNAPSFDELTVENMTEYLINSFKGGSVETAEKWISYLGENSVIRYIPSKRFASGQVVSVRYSPADGGFVIYAAE</sequence>
<keyword evidence="2" id="KW-1133">Transmembrane helix</keyword>
<keyword evidence="2" id="KW-0812">Transmembrane</keyword>
<comment type="caution">
    <text evidence="3">The sequence shown here is derived from an EMBL/GenBank/DDBJ whole genome shotgun (WGS) entry which is preliminary data.</text>
</comment>
<evidence type="ECO:0000313" key="4">
    <source>
        <dbReference type="Proteomes" id="UP000021369"/>
    </source>
</evidence>
<protein>
    <submittedName>
        <fullName evidence="3">Uncharacterized protein</fullName>
    </submittedName>
</protein>
<gene>
    <name evidence="3" type="ORF">RASY3_01430</name>
</gene>
<evidence type="ECO:0000313" key="3">
    <source>
        <dbReference type="EMBL" id="EXM40937.1"/>
    </source>
</evidence>
<dbReference type="PATRIC" id="fig|1341156.4.peg.14"/>
<name>A0A011V5Y9_RUMAL</name>
<organism evidence="3 4">
    <name type="scientific">Ruminococcus albus SY3</name>
    <dbReference type="NCBI Taxonomy" id="1341156"/>
    <lineage>
        <taxon>Bacteria</taxon>
        <taxon>Bacillati</taxon>
        <taxon>Bacillota</taxon>
        <taxon>Clostridia</taxon>
        <taxon>Eubacteriales</taxon>
        <taxon>Oscillospiraceae</taxon>
        <taxon>Ruminococcus</taxon>
    </lineage>
</organism>
<keyword evidence="4" id="KW-1185">Reference proteome</keyword>
<evidence type="ECO:0000256" key="2">
    <source>
        <dbReference type="SAM" id="Phobius"/>
    </source>
</evidence>
<dbReference type="EMBL" id="JEOB01000001">
    <property type="protein sequence ID" value="EXM40937.1"/>
    <property type="molecule type" value="Genomic_DNA"/>
</dbReference>
<keyword evidence="2" id="KW-0472">Membrane</keyword>
<feature type="compositionally biased region" description="Basic and acidic residues" evidence="1">
    <location>
        <begin position="161"/>
        <end position="177"/>
    </location>
</feature>
<feature type="compositionally biased region" description="Acidic residues" evidence="1">
    <location>
        <begin position="224"/>
        <end position="234"/>
    </location>
</feature>
<feature type="compositionally biased region" description="Acidic residues" evidence="1">
    <location>
        <begin position="147"/>
        <end position="156"/>
    </location>
</feature>
<feature type="region of interest" description="Disordered" evidence="1">
    <location>
        <begin position="126"/>
        <end position="238"/>
    </location>
</feature>